<keyword evidence="1" id="KW-1133">Transmembrane helix</keyword>
<reference evidence="3" key="2">
    <citation type="journal article" date="2018" name="Plant J.">
        <title>The Sorghum bicolor reference genome: improved assembly, gene annotations, a transcriptome atlas, and signatures of genome organization.</title>
        <authorList>
            <person name="McCormick R.F."/>
            <person name="Truong S.K."/>
            <person name="Sreedasyam A."/>
            <person name="Jenkins J."/>
            <person name="Shu S."/>
            <person name="Sims D."/>
            <person name="Kennedy M."/>
            <person name="Amirebrahimi M."/>
            <person name="Weers B.D."/>
            <person name="McKinley B."/>
            <person name="Mattison A."/>
            <person name="Morishige D.T."/>
            <person name="Grimwood J."/>
            <person name="Schmutz J."/>
            <person name="Mullet J.E."/>
        </authorList>
    </citation>
    <scope>NUCLEOTIDE SEQUENCE [LARGE SCALE GENOMIC DNA]</scope>
    <source>
        <strain evidence="3">cv. BTx623</strain>
    </source>
</reference>
<dbReference type="EMBL" id="CM000768">
    <property type="protein sequence ID" value="OQU77464.1"/>
    <property type="molecule type" value="Genomic_DNA"/>
</dbReference>
<dbReference type="InParanoid" id="A0A1Z5R102"/>
<evidence type="ECO:0000313" key="3">
    <source>
        <dbReference type="Proteomes" id="UP000000768"/>
    </source>
</evidence>
<dbReference type="PROSITE" id="PS51257">
    <property type="entry name" value="PROKAR_LIPOPROTEIN"/>
    <property type="match status" value="1"/>
</dbReference>
<gene>
    <name evidence="2" type="ORF">SORBI_3009G051101</name>
</gene>
<protein>
    <submittedName>
        <fullName evidence="2">Uncharacterized protein</fullName>
    </submittedName>
</protein>
<dbReference type="Proteomes" id="UP000000768">
    <property type="component" value="Chromosome 9"/>
</dbReference>
<keyword evidence="3" id="KW-1185">Reference proteome</keyword>
<proteinExistence type="predicted"/>
<reference evidence="2 3" key="1">
    <citation type="journal article" date="2009" name="Nature">
        <title>The Sorghum bicolor genome and the diversification of grasses.</title>
        <authorList>
            <person name="Paterson A.H."/>
            <person name="Bowers J.E."/>
            <person name="Bruggmann R."/>
            <person name="Dubchak I."/>
            <person name="Grimwood J."/>
            <person name="Gundlach H."/>
            <person name="Haberer G."/>
            <person name="Hellsten U."/>
            <person name="Mitros T."/>
            <person name="Poliakov A."/>
            <person name="Schmutz J."/>
            <person name="Spannagl M."/>
            <person name="Tang H."/>
            <person name="Wang X."/>
            <person name="Wicker T."/>
            <person name="Bharti A.K."/>
            <person name="Chapman J."/>
            <person name="Feltus F.A."/>
            <person name="Gowik U."/>
            <person name="Grigoriev I.V."/>
            <person name="Lyons E."/>
            <person name="Maher C.A."/>
            <person name="Martis M."/>
            <person name="Narechania A."/>
            <person name="Otillar R.P."/>
            <person name="Penning B.W."/>
            <person name="Salamov A.A."/>
            <person name="Wang Y."/>
            <person name="Zhang L."/>
            <person name="Carpita N.C."/>
            <person name="Freeling M."/>
            <person name="Gingle A.R."/>
            <person name="Hash C.T."/>
            <person name="Keller B."/>
            <person name="Klein P."/>
            <person name="Kresovich S."/>
            <person name="McCann M.C."/>
            <person name="Ming R."/>
            <person name="Peterson D.G."/>
            <person name="Mehboob-ur-Rahman"/>
            <person name="Ware D."/>
            <person name="Westhoff P."/>
            <person name="Mayer K.F."/>
            <person name="Messing J."/>
            <person name="Rokhsar D.S."/>
        </authorList>
    </citation>
    <scope>NUCLEOTIDE SEQUENCE [LARGE SCALE GENOMIC DNA]</scope>
    <source>
        <strain evidence="3">cv. BTx623</strain>
    </source>
</reference>
<evidence type="ECO:0000313" key="2">
    <source>
        <dbReference type="EMBL" id="OQU77464.1"/>
    </source>
</evidence>
<dbReference type="Gramene" id="OQU77464">
    <property type="protein sequence ID" value="OQU77464"/>
    <property type="gene ID" value="SORBI_3009G051101"/>
</dbReference>
<accession>A0A1Z5R102</accession>
<evidence type="ECO:0000256" key="1">
    <source>
        <dbReference type="SAM" id="Phobius"/>
    </source>
</evidence>
<feature type="transmembrane region" description="Helical" evidence="1">
    <location>
        <begin position="52"/>
        <end position="73"/>
    </location>
</feature>
<dbReference type="AlphaFoldDB" id="A0A1Z5R102"/>
<keyword evidence="1" id="KW-0812">Transmembrane</keyword>
<name>A0A1Z5R102_SORBI</name>
<organism evidence="2 3">
    <name type="scientific">Sorghum bicolor</name>
    <name type="common">Sorghum</name>
    <name type="synonym">Sorghum vulgare</name>
    <dbReference type="NCBI Taxonomy" id="4558"/>
    <lineage>
        <taxon>Eukaryota</taxon>
        <taxon>Viridiplantae</taxon>
        <taxon>Streptophyta</taxon>
        <taxon>Embryophyta</taxon>
        <taxon>Tracheophyta</taxon>
        <taxon>Spermatophyta</taxon>
        <taxon>Magnoliopsida</taxon>
        <taxon>Liliopsida</taxon>
        <taxon>Poales</taxon>
        <taxon>Poaceae</taxon>
        <taxon>PACMAD clade</taxon>
        <taxon>Panicoideae</taxon>
        <taxon>Andropogonodae</taxon>
        <taxon>Andropogoneae</taxon>
        <taxon>Sorghinae</taxon>
        <taxon>Sorghum</taxon>
    </lineage>
</organism>
<keyword evidence="1" id="KW-0472">Membrane</keyword>
<sequence>MLRDTVGTYRCRKCDVSSISFMFMITGISCSYQITDLHVSNATTERHRQRKIHWLIVLWLKNRLHLCLIQYFYLY</sequence>